<keyword evidence="1" id="KW-0175">Coiled coil</keyword>
<feature type="region of interest" description="Disordered" evidence="2">
    <location>
        <begin position="61"/>
        <end position="169"/>
    </location>
</feature>
<evidence type="ECO:0000256" key="1">
    <source>
        <dbReference type="SAM" id="Coils"/>
    </source>
</evidence>
<gene>
    <name evidence="3" type="ORF">B9Z65_4186</name>
</gene>
<feature type="region of interest" description="Disordered" evidence="2">
    <location>
        <begin position="255"/>
        <end position="276"/>
    </location>
</feature>
<evidence type="ECO:0000313" key="4">
    <source>
        <dbReference type="Proteomes" id="UP000243723"/>
    </source>
</evidence>
<dbReference type="OrthoDB" id="5367584at2759"/>
<keyword evidence="4" id="KW-1185">Reference proteome</keyword>
<feature type="compositionally biased region" description="Polar residues" evidence="2">
    <location>
        <begin position="150"/>
        <end position="161"/>
    </location>
</feature>
<evidence type="ECO:0000313" key="3">
    <source>
        <dbReference type="EMBL" id="PSK42272.1"/>
    </source>
</evidence>
<reference evidence="3 4" key="1">
    <citation type="submission" date="2017-05" db="EMBL/GenBank/DDBJ databases">
        <title>Draft genome sequence of Elsinoe australis.</title>
        <authorList>
            <person name="Cheng Q."/>
        </authorList>
    </citation>
    <scope>NUCLEOTIDE SEQUENCE [LARGE SCALE GENOMIC DNA]</scope>
    <source>
        <strain evidence="3 4">NL1</strain>
    </source>
</reference>
<feature type="compositionally biased region" description="Basic and acidic residues" evidence="2">
    <location>
        <begin position="66"/>
        <end position="77"/>
    </location>
</feature>
<protein>
    <submittedName>
        <fullName evidence="3">Uncharacterized protein</fullName>
    </submittedName>
</protein>
<dbReference type="Pfam" id="PF12709">
    <property type="entry name" value="Fungal_TACC"/>
    <property type="match status" value="1"/>
</dbReference>
<proteinExistence type="predicted"/>
<dbReference type="AlphaFoldDB" id="A0A2P7Z226"/>
<dbReference type="EMBL" id="NHZQ01000335">
    <property type="protein sequence ID" value="PSK42272.1"/>
    <property type="molecule type" value="Genomic_DNA"/>
</dbReference>
<feature type="coiled-coil region" evidence="1">
    <location>
        <begin position="508"/>
        <end position="585"/>
    </location>
</feature>
<feature type="region of interest" description="Disordered" evidence="2">
    <location>
        <begin position="1"/>
        <end position="41"/>
    </location>
</feature>
<dbReference type="InterPro" id="IPR024312">
    <property type="entry name" value="TACC_fungi"/>
</dbReference>
<feature type="region of interest" description="Disordered" evidence="2">
    <location>
        <begin position="623"/>
        <end position="673"/>
    </location>
</feature>
<name>A0A2P7Z226_9PEZI</name>
<feature type="coiled-coil region" evidence="1">
    <location>
        <begin position="343"/>
        <end position="447"/>
    </location>
</feature>
<organism evidence="3 4">
    <name type="scientific">Elsinoe australis</name>
    <dbReference type="NCBI Taxonomy" id="40998"/>
    <lineage>
        <taxon>Eukaryota</taxon>
        <taxon>Fungi</taxon>
        <taxon>Dikarya</taxon>
        <taxon>Ascomycota</taxon>
        <taxon>Pezizomycotina</taxon>
        <taxon>Dothideomycetes</taxon>
        <taxon>Dothideomycetidae</taxon>
        <taxon>Myriangiales</taxon>
        <taxon>Elsinoaceae</taxon>
        <taxon>Elsinoe</taxon>
    </lineage>
</organism>
<accession>A0A2P7Z226</accession>
<dbReference type="STRING" id="40998.A0A2P7Z226"/>
<evidence type="ECO:0000256" key="2">
    <source>
        <dbReference type="SAM" id="MobiDB-lite"/>
    </source>
</evidence>
<feature type="compositionally biased region" description="Low complexity" evidence="2">
    <location>
        <begin position="232"/>
        <end position="241"/>
    </location>
</feature>
<comment type="caution">
    <text evidence="3">The sequence shown here is derived from an EMBL/GenBank/DDBJ whole genome shotgun (WGS) entry which is preliminary data.</text>
</comment>
<sequence length="673" mass="74359">MAAGMQNDSIIIWDDASPPSSPFISEVGETSRAASKSMHNTAADPEIDAIFNDVQQTPVAPSKVIMEIDKENARPEDSTPSVASETPFKTPFEKPEPKTATKPTPASAREQMPPPSTAKRAPSPAMSTAKRPSSSKGFPTDETPSRPKPSRNNTTSSTVSETILEDTNIDDTCFSTFSAVPEMTLFAKLGQSPTKSLYQTHIENSSTNNTPRQKKRVSPSRSPSPTPRRPRNGTLSNTNNETTSLLIDFTQQMEPLPYSSSRSPHRAGLSPSRTESNLLSYINNQRSPARPRQSDFGTATGSKQSNLMNLLDFELPPPPTPRSAPSFSAREVEALKSGFASQISSVKAKLSGKEAEVESLKKALEDAERRVGEAEEVGRLERIKREEAEREKESWERRGEEVERVLGTVREEVLRMEGEREGLVSRVEEAERRAEDAERRVGEMIERVAGGEGVEGSVQDEVQRLVALQLDQRIEQVSRELHSVYKKKHETKVATLKKSYEARGEKKVAELQVKLDEAVRLNEDLRTSRDETFSGELGAGKVEMEEKRAEIEKLRAETEEQVARVKGLEMEMQTVKKDHARILEELEMERVEKGELVAAVDEMLSLQATDSVPQGVVEDFRKSLSRPTGLRAPAPGMYSESKLSKPSGLARVGSGKSKMMSNIERMGGTRGVQ</sequence>
<feature type="region of interest" description="Disordered" evidence="2">
    <location>
        <begin position="284"/>
        <end position="303"/>
    </location>
</feature>
<feature type="region of interest" description="Disordered" evidence="2">
    <location>
        <begin position="203"/>
        <end position="241"/>
    </location>
</feature>
<dbReference type="Proteomes" id="UP000243723">
    <property type="component" value="Unassembled WGS sequence"/>
</dbReference>